<name>A0A8S9G4B8_BRACR</name>
<accession>A0A8S9G4B8</accession>
<organism evidence="1 2">
    <name type="scientific">Brassica cretica</name>
    <name type="common">Mustard</name>
    <dbReference type="NCBI Taxonomy" id="69181"/>
    <lineage>
        <taxon>Eukaryota</taxon>
        <taxon>Viridiplantae</taxon>
        <taxon>Streptophyta</taxon>
        <taxon>Embryophyta</taxon>
        <taxon>Tracheophyta</taxon>
        <taxon>Spermatophyta</taxon>
        <taxon>Magnoliopsida</taxon>
        <taxon>eudicotyledons</taxon>
        <taxon>Gunneridae</taxon>
        <taxon>Pentapetalae</taxon>
        <taxon>rosids</taxon>
        <taxon>malvids</taxon>
        <taxon>Brassicales</taxon>
        <taxon>Brassicaceae</taxon>
        <taxon>Brassiceae</taxon>
        <taxon>Brassica</taxon>
    </lineage>
</organism>
<reference evidence="1" key="1">
    <citation type="submission" date="2019-12" db="EMBL/GenBank/DDBJ databases">
        <title>Genome sequencing and annotation of Brassica cretica.</title>
        <authorList>
            <person name="Studholme D.J."/>
            <person name="Sarris P.F."/>
        </authorList>
    </citation>
    <scope>NUCLEOTIDE SEQUENCE</scope>
    <source>
        <strain evidence="1">PFS-001/15</strain>
        <tissue evidence="1">Leaf</tissue>
    </source>
</reference>
<protein>
    <submittedName>
        <fullName evidence="1">Uncharacterized protein</fullName>
    </submittedName>
</protein>
<sequence>MQGFQTGSVIKIGHASMNQNLMVVATKYLDFSLESKSASIAGSVTKIGQASMNQNLMVVATKFCSLLFNLYPRFLCKSEPGRLPPPSPVSNSFTGVFMNQALMDLATKSCSDSS</sequence>
<proteinExistence type="predicted"/>
<dbReference type="AlphaFoldDB" id="A0A8S9G4B8"/>
<evidence type="ECO:0000313" key="1">
    <source>
        <dbReference type="EMBL" id="KAF2540863.1"/>
    </source>
</evidence>
<comment type="caution">
    <text evidence="1">The sequence shown here is derived from an EMBL/GenBank/DDBJ whole genome shotgun (WGS) entry which is preliminary data.</text>
</comment>
<gene>
    <name evidence="1" type="ORF">F2Q68_00032579</name>
</gene>
<dbReference type="EMBL" id="QGKW02002005">
    <property type="protein sequence ID" value="KAF2540863.1"/>
    <property type="molecule type" value="Genomic_DNA"/>
</dbReference>
<dbReference type="Proteomes" id="UP000712281">
    <property type="component" value="Unassembled WGS sequence"/>
</dbReference>
<evidence type="ECO:0000313" key="2">
    <source>
        <dbReference type="Proteomes" id="UP000712281"/>
    </source>
</evidence>